<feature type="compositionally biased region" description="Basic and acidic residues" evidence="1">
    <location>
        <begin position="45"/>
        <end position="56"/>
    </location>
</feature>
<feature type="region of interest" description="Disordered" evidence="1">
    <location>
        <begin position="22"/>
        <end position="57"/>
    </location>
</feature>
<sequence length="85" mass="9817">MQLCYFLLLILAYSLMVVQGQEVEGDEESASSEEGQEVEGDEEPRDSTFDRNDPHRKTFKHKGRMFFKLKGNGTRIPAIPRKQKQ</sequence>
<evidence type="ECO:0000256" key="1">
    <source>
        <dbReference type="SAM" id="MobiDB-lite"/>
    </source>
</evidence>
<reference evidence="3 4" key="1">
    <citation type="submission" date="2019-10" db="EMBL/GenBank/DDBJ databases">
        <title>Assembly and Annotation for the nematode Trichostrongylus colubriformis.</title>
        <authorList>
            <person name="Martin J."/>
        </authorList>
    </citation>
    <scope>NUCLEOTIDE SEQUENCE [LARGE SCALE GENOMIC DNA]</scope>
    <source>
        <strain evidence="3">G859</strain>
        <tissue evidence="3">Whole worm</tissue>
    </source>
</reference>
<feature type="compositionally biased region" description="Acidic residues" evidence="1">
    <location>
        <begin position="23"/>
        <end position="44"/>
    </location>
</feature>
<dbReference type="EMBL" id="WIXE01016555">
    <property type="protein sequence ID" value="KAK5972544.1"/>
    <property type="molecule type" value="Genomic_DNA"/>
</dbReference>
<name>A0AAN8J0P5_TRICO</name>
<evidence type="ECO:0000313" key="3">
    <source>
        <dbReference type="EMBL" id="KAK5972544.1"/>
    </source>
</evidence>
<organism evidence="3 4">
    <name type="scientific">Trichostrongylus colubriformis</name>
    <name type="common">Black scour worm</name>
    <dbReference type="NCBI Taxonomy" id="6319"/>
    <lineage>
        <taxon>Eukaryota</taxon>
        <taxon>Metazoa</taxon>
        <taxon>Ecdysozoa</taxon>
        <taxon>Nematoda</taxon>
        <taxon>Chromadorea</taxon>
        <taxon>Rhabditida</taxon>
        <taxon>Rhabditina</taxon>
        <taxon>Rhabditomorpha</taxon>
        <taxon>Strongyloidea</taxon>
        <taxon>Trichostrongylidae</taxon>
        <taxon>Trichostrongylus</taxon>
    </lineage>
</organism>
<feature type="signal peptide" evidence="2">
    <location>
        <begin position="1"/>
        <end position="20"/>
    </location>
</feature>
<dbReference type="Proteomes" id="UP001331761">
    <property type="component" value="Unassembled WGS sequence"/>
</dbReference>
<feature type="chain" id="PRO_5043023881" evidence="2">
    <location>
        <begin position="21"/>
        <end position="85"/>
    </location>
</feature>
<protein>
    <submittedName>
        <fullName evidence="3">Uncharacterized protein</fullName>
    </submittedName>
</protein>
<proteinExistence type="predicted"/>
<keyword evidence="4" id="KW-1185">Reference proteome</keyword>
<accession>A0AAN8J0P5</accession>
<evidence type="ECO:0000256" key="2">
    <source>
        <dbReference type="SAM" id="SignalP"/>
    </source>
</evidence>
<gene>
    <name evidence="3" type="ORF">GCK32_009048</name>
</gene>
<dbReference type="AlphaFoldDB" id="A0AAN8J0P5"/>
<comment type="caution">
    <text evidence="3">The sequence shown here is derived from an EMBL/GenBank/DDBJ whole genome shotgun (WGS) entry which is preliminary data.</text>
</comment>
<evidence type="ECO:0000313" key="4">
    <source>
        <dbReference type="Proteomes" id="UP001331761"/>
    </source>
</evidence>
<keyword evidence="2" id="KW-0732">Signal</keyword>